<dbReference type="Pfam" id="PF04294">
    <property type="entry name" value="VanW"/>
    <property type="match status" value="1"/>
</dbReference>
<dbReference type="InterPro" id="IPR052913">
    <property type="entry name" value="Glycopeptide_resist_protein"/>
</dbReference>
<dbReference type="AlphaFoldDB" id="A0A1W1EKF1"/>
<sequence>MLRKPKFIKPLSSYHPSLLSIAIRLKQFDRELDMLFSKEKYSTSKDKTPLKYRIKKHKSKLIRKLDDDQMYMQYNKIKNLQIVVDSLNGTIIKPNEIFSYFKILGKPTKKRGFKEGMELRHGVPRPAIGGGICQSSNLIYWMVLHSPLEIIERHHHSFDPFPDDKRVLPFASGATVMYNYIDLQFKNPTPFDIQLLLSIDDEFLYGEIRVDGELEYSYKVYEKNHYFEKIDDEYFRSNELHRKVIDKKSGNIIRNEFIVRNYSGVKYIPTKEKFNAKFSCDLD</sequence>
<organism evidence="1">
    <name type="scientific">hydrothermal vent metagenome</name>
    <dbReference type="NCBI Taxonomy" id="652676"/>
    <lineage>
        <taxon>unclassified sequences</taxon>
        <taxon>metagenomes</taxon>
        <taxon>ecological metagenomes</taxon>
    </lineage>
</organism>
<evidence type="ECO:0000313" key="1">
    <source>
        <dbReference type="EMBL" id="SHO81343.1"/>
    </source>
</evidence>
<name>A0A1W1EKF1_9ZZZZ</name>
<dbReference type="PANTHER" id="PTHR35788:SF1">
    <property type="entry name" value="EXPORTED PROTEIN"/>
    <property type="match status" value="1"/>
</dbReference>
<dbReference type="PANTHER" id="PTHR35788">
    <property type="entry name" value="EXPORTED PROTEIN-RELATED"/>
    <property type="match status" value="1"/>
</dbReference>
<reference evidence="1" key="1">
    <citation type="submission" date="2016-10" db="EMBL/GenBank/DDBJ databases">
        <authorList>
            <person name="de Groot N.N."/>
        </authorList>
    </citation>
    <scope>NUCLEOTIDE SEQUENCE</scope>
</reference>
<proteinExistence type="predicted"/>
<dbReference type="EMBL" id="FRYL01000038">
    <property type="protein sequence ID" value="SHO81343.1"/>
    <property type="molecule type" value="Genomic_DNA"/>
</dbReference>
<dbReference type="InterPro" id="IPR007391">
    <property type="entry name" value="Vancomycin_resist_VanW"/>
</dbReference>
<protein>
    <submittedName>
        <fullName evidence="1">Vancomycin B-type resistance protein VanW</fullName>
    </submittedName>
</protein>
<gene>
    <name evidence="1" type="ORF">MNB_SV-15-909</name>
</gene>
<accession>A0A1W1EKF1</accession>